<name>A0ABP0D9X1_9PEZI</name>
<proteinExistence type="predicted"/>
<dbReference type="EMBL" id="CAWUOM010000014">
    <property type="protein sequence ID" value="CAK7265020.1"/>
    <property type="molecule type" value="Genomic_DNA"/>
</dbReference>
<feature type="compositionally biased region" description="Basic and acidic residues" evidence="1">
    <location>
        <begin position="46"/>
        <end position="58"/>
    </location>
</feature>
<protein>
    <recommendedName>
        <fullName evidence="2">2EXR domain-containing protein</fullName>
    </recommendedName>
</protein>
<keyword evidence="4" id="KW-1185">Reference proteome</keyword>
<reference evidence="3 4" key="1">
    <citation type="submission" date="2024-01" db="EMBL/GenBank/DDBJ databases">
        <authorList>
            <person name="Allen C."/>
            <person name="Tagirdzhanova G."/>
        </authorList>
    </citation>
    <scope>NUCLEOTIDE SEQUENCE [LARGE SCALE GENOMIC DNA]</scope>
    <source>
        <strain evidence="3 4">CBS 573.63</strain>
    </source>
</reference>
<evidence type="ECO:0000256" key="1">
    <source>
        <dbReference type="SAM" id="MobiDB-lite"/>
    </source>
</evidence>
<evidence type="ECO:0000259" key="2">
    <source>
        <dbReference type="Pfam" id="PF20150"/>
    </source>
</evidence>
<comment type="caution">
    <text evidence="3">The sequence shown here is derived from an EMBL/GenBank/DDBJ whole genome shotgun (WGS) entry which is preliminary data.</text>
</comment>
<feature type="compositionally biased region" description="Acidic residues" evidence="1">
    <location>
        <begin position="18"/>
        <end position="45"/>
    </location>
</feature>
<feature type="compositionally biased region" description="Acidic residues" evidence="1">
    <location>
        <begin position="600"/>
        <end position="629"/>
    </location>
</feature>
<organism evidence="3 4">
    <name type="scientific">Sporothrix epigloea</name>
    <dbReference type="NCBI Taxonomy" id="1892477"/>
    <lineage>
        <taxon>Eukaryota</taxon>
        <taxon>Fungi</taxon>
        <taxon>Dikarya</taxon>
        <taxon>Ascomycota</taxon>
        <taxon>Pezizomycotina</taxon>
        <taxon>Sordariomycetes</taxon>
        <taxon>Sordariomycetidae</taxon>
        <taxon>Ophiostomatales</taxon>
        <taxon>Ophiostomataceae</taxon>
        <taxon>Sporothrix</taxon>
    </lineage>
</organism>
<feature type="region of interest" description="Disordered" evidence="1">
    <location>
        <begin position="562"/>
        <end position="684"/>
    </location>
</feature>
<feature type="compositionally biased region" description="Low complexity" evidence="1">
    <location>
        <begin position="256"/>
        <end position="266"/>
    </location>
</feature>
<sequence length="684" mass="78540">MDIFTILHQRLSDFESSNGEDEEENEEGYISSDNEDEDPSNDDAENDHSGGEESEARSDSGFPDAPQYPDDDLDGPNGLNSHIIEFYEDGAYDSSDSWDNSLAIDSTGGYFLRLKEDYLRKRKSFARGITFIELPKVFPQFQKLPPELRISIWATYCSELLRKNRVLQVMLTDDGRLAPGVTMDQQTSAVRKFMSICRETREMGLLALPDTLEIGVSQSDNSVLRFNAEKDIVYIMLEDPPTPEVMGLAPNKDADGAANGNNIESGIGNGDDDDDDYEDEDVEIEMFSHAFSRWSSDRDRDRQLARTRNYDSIPKPYASVRNLAINDLERRKREPGLYRHVFRGSIFNEIVPPHDISHQAPTELRDAAYLQVIEYLFPNLENMYVTEHGAPRKADRWVGHMRSYQRYHAKGYEMDEYQIKRIPFDCIFCWHEPPKESLRHPLQTADGEAEGHEEEKDKKGKGKEEELNERARRKKRKTVGNKRRVTGSAADRSFQDEVVINHFAKLRKKGVRFSRMVYFDDDYGSRDYLMLQILCRPDGHWPNGANGKPRPDQVATRYFYPQQRRAEPDEYDMDDSMIDDDSIHDSDEVDFGDSYGFHFDDEEDFDDDGFETVDEAEDEDEDEDRDEDGLPGVNGAAPKTEPKALPVRLCSSPEPGESARLKTRSRSKRRRVVDSSDESDNDRD</sequence>
<feature type="compositionally biased region" description="Acidic residues" evidence="1">
    <location>
        <begin position="675"/>
        <end position="684"/>
    </location>
</feature>
<dbReference type="Proteomes" id="UP001642501">
    <property type="component" value="Unassembled WGS sequence"/>
</dbReference>
<dbReference type="InterPro" id="IPR045518">
    <property type="entry name" value="2EXR"/>
</dbReference>
<feature type="region of interest" description="Disordered" evidence="1">
    <location>
        <begin position="1"/>
        <end position="80"/>
    </location>
</feature>
<feature type="region of interest" description="Disordered" evidence="1">
    <location>
        <begin position="255"/>
        <end position="276"/>
    </location>
</feature>
<feature type="compositionally biased region" description="Basic residues" evidence="1">
    <location>
        <begin position="661"/>
        <end position="671"/>
    </location>
</feature>
<feature type="region of interest" description="Disordered" evidence="1">
    <location>
        <begin position="439"/>
        <end position="488"/>
    </location>
</feature>
<evidence type="ECO:0000313" key="3">
    <source>
        <dbReference type="EMBL" id="CAK7265020.1"/>
    </source>
</evidence>
<evidence type="ECO:0000313" key="4">
    <source>
        <dbReference type="Proteomes" id="UP001642501"/>
    </source>
</evidence>
<feature type="compositionally biased region" description="Basic residues" evidence="1">
    <location>
        <begin position="471"/>
        <end position="485"/>
    </location>
</feature>
<dbReference type="Pfam" id="PF20150">
    <property type="entry name" value="2EXR"/>
    <property type="match status" value="1"/>
</dbReference>
<feature type="domain" description="2EXR" evidence="2">
    <location>
        <begin position="138"/>
        <end position="233"/>
    </location>
</feature>
<accession>A0ABP0D9X1</accession>
<feature type="compositionally biased region" description="Basic and acidic residues" evidence="1">
    <location>
        <begin position="449"/>
        <end position="470"/>
    </location>
</feature>
<dbReference type="PANTHER" id="PTHR35711:SF1">
    <property type="entry name" value="ECTODERMAL, ISOFORM F"/>
    <property type="match status" value="1"/>
</dbReference>
<feature type="compositionally biased region" description="Acidic residues" evidence="1">
    <location>
        <begin position="569"/>
        <end position="580"/>
    </location>
</feature>
<gene>
    <name evidence="3" type="ORF">SEPCBS57363_001369</name>
</gene>
<dbReference type="PANTHER" id="PTHR35711">
    <property type="entry name" value="EXPRESSED PROTEIN"/>
    <property type="match status" value="1"/>
</dbReference>